<dbReference type="Proteomes" id="UP000198816">
    <property type="component" value="Unassembled WGS sequence"/>
</dbReference>
<name>A0A1H3BTQ2_THIRO</name>
<dbReference type="InterPro" id="IPR047721">
    <property type="entry name" value="DrmB"/>
</dbReference>
<feature type="domain" description="MrfA-like Zn-binding" evidence="1">
    <location>
        <begin position="464"/>
        <end position="561"/>
    </location>
</feature>
<accession>A0A1H3BTQ2</accession>
<dbReference type="NCBIfam" id="NF038324">
    <property type="entry name" value="DrmB_fam"/>
    <property type="match status" value="1"/>
</dbReference>
<evidence type="ECO:0000259" key="1">
    <source>
        <dbReference type="Pfam" id="PF09369"/>
    </source>
</evidence>
<dbReference type="InterPro" id="IPR018973">
    <property type="entry name" value="MZB"/>
</dbReference>
<dbReference type="AlphaFoldDB" id="A0A1H3BTQ2"/>
<reference evidence="3" key="1">
    <citation type="submission" date="2016-10" db="EMBL/GenBank/DDBJ databases">
        <authorList>
            <person name="Varghese N."/>
            <person name="Submissions S."/>
        </authorList>
    </citation>
    <scope>NUCLEOTIDE SEQUENCE [LARGE SCALE GENOMIC DNA]</scope>
    <source>
        <strain evidence="3">DSM 217</strain>
    </source>
</reference>
<evidence type="ECO:0000313" key="3">
    <source>
        <dbReference type="Proteomes" id="UP000198816"/>
    </source>
</evidence>
<organism evidence="2 3">
    <name type="scientific">Thiocapsa roseopersicina</name>
    <dbReference type="NCBI Taxonomy" id="1058"/>
    <lineage>
        <taxon>Bacteria</taxon>
        <taxon>Pseudomonadati</taxon>
        <taxon>Pseudomonadota</taxon>
        <taxon>Gammaproteobacteria</taxon>
        <taxon>Chromatiales</taxon>
        <taxon>Chromatiaceae</taxon>
        <taxon>Thiocapsa</taxon>
    </lineage>
</organism>
<dbReference type="EMBL" id="FNNZ01000027">
    <property type="protein sequence ID" value="SDX45380.1"/>
    <property type="molecule type" value="Genomic_DNA"/>
</dbReference>
<protein>
    <recommendedName>
        <fullName evidence="1">MrfA-like Zn-binding domain-containing protein</fullName>
    </recommendedName>
</protein>
<dbReference type="STRING" id="1058.SAMN05421783_12717"/>
<dbReference type="RefSeq" id="WP_217633756.1">
    <property type="nucleotide sequence ID" value="NZ_FNNZ01000027.1"/>
</dbReference>
<proteinExistence type="predicted"/>
<evidence type="ECO:0000313" key="2">
    <source>
        <dbReference type="EMBL" id="SDX45380.1"/>
    </source>
</evidence>
<gene>
    <name evidence="2" type="ORF">SAMN05421783_12717</name>
</gene>
<dbReference type="Pfam" id="PF09369">
    <property type="entry name" value="MZB"/>
    <property type="match status" value="1"/>
</dbReference>
<sequence>MKKPTLRASQLITTFGPGAMVDLPEASVLIAGLDHWNYDPSQLLPIDEPRLVAKLSDQLGRPKLTLRAPPPANDRPQGLHPAIVAWRFPKWYVVQEAVTSKSGYRRRRLVHANALDRDRFRDDDGKAKSVVPIRFVRACTKGHIGDIDWPAFVHGAAVCKREMWVEERGTSGDLDAIFIVCACGAERSMSQAARMQLRALGNCNGDRPWLGAGNREACGEPNRLLNRTASNAYFSQVMSVISIPDTRSPVDDVVRSLWEDFLCDVDTLADLKKVRKKPTPAARLEGLADDAVLTAIDRIRAGASGPARSVKEVEFEALADAQDEMGVDQPDGVFYARALPSTEWQGTITQSIQRIVLVHRLREVAALVGFTRFEAIGPDIDGELDLGVKSAPLAADASWLPAVENHGEGIFLQFRATAIEDWLKRPEVIERGTVLQAGFALWKRDHEESSRDFPGLPYILLHSLSHLLLTAVSLECGYPASSLRERIYALPGCYGILLYTGSPDSEGTLGGLVQAGREIVRHLGRAIELAALCSNDPVCAYHHPAMHDHQPLNGAACHGCLLIAETSCEQRNEFLDRALVTATVEALGAEFFGPCAL</sequence>
<keyword evidence="3" id="KW-1185">Reference proteome</keyword>